<dbReference type="InterPro" id="IPR001816">
    <property type="entry name" value="Transl_elong_EFTs/EF1B"/>
</dbReference>
<dbReference type="AlphaFoldDB" id="A0AAD9MHV0"/>
<dbReference type="PROSITE" id="PS50126">
    <property type="entry name" value="S1"/>
    <property type="match status" value="2"/>
</dbReference>
<feature type="domain" description="S1 motif" evidence="8">
    <location>
        <begin position="320"/>
        <end position="359"/>
    </location>
</feature>
<dbReference type="Gene3D" id="1.10.8.10">
    <property type="entry name" value="DNA helicase RuvA subunit, C-terminal domain"/>
    <property type="match status" value="1"/>
</dbReference>
<feature type="region of interest" description="Disordered" evidence="7">
    <location>
        <begin position="119"/>
        <end position="154"/>
    </location>
</feature>
<dbReference type="SUPFAM" id="SSF46934">
    <property type="entry name" value="UBA-like"/>
    <property type="match status" value="1"/>
</dbReference>
<dbReference type="InterPro" id="IPR018101">
    <property type="entry name" value="Transl_elong_Ts_CS"/>
</dbReference>
<evidence type="ECO:0000256" key="5">
    <source>
        <dbReference type="HAMAP-Rule" id="MF_03135"/>
    </source>
</evidence>
<evidence type="ECO:0000313" key="9">
    <source>
        <dbReference type="EMBL" id="KAK2077387.1"/>
    </source>
</evidence>
<dbReference type="SMART" id="SM00316">
    <property type="entry name" value="S1"/>
    <property type="match status" value="2"/>
</dbReference>
<feature type="region of interest" description="Disordered" evidence="7">
    <location>
        <begin position="479"/>
        <end position="510"/>
    </location>
</feature>
<comment type="subcellular location">
    <subcellularLocation>
        <location evidence="5">Mitochondrion</location>
    </subcellularLocation>
</comment>
<dbReference type="InterPro" id="IPR003029">
    <property type="entry name" value="S1_domain"/>
</dbReference>
<dbReference type="GO" id="GO:0005739">
    <property type="term" value="C:mitochondrion"/>
    <property type="evidence" value="ECO:0007669"/>
    <property type="project" value="UniProtKB-SubCell"/>
</dbReference>
<evidence type="ECO:0000256" key="4">
    <source>
        <dbReference type="ARBA" id="ARBA00025453"/>
    </source>
</evidence>
<keyword evidence="3 5" id="KW-0648">Protein biosynthesis</keyword>
<organism evidence="9 10">
    <name type="scientific">Prototheca wickerhamii</name>
    <dbReference type="NCBI Taxonomy" id="3111"/>
    <lineage>
        <taxon>Eukaryota</taxon>
        <taxon>Viridiplantae</taxon>
        <taxon>Chlorophyta</taxon>
        <taxon>core chlorophytes</taxon>
        <taxon>Trebouxiophyceae</taxon>
        <taxon>Chlorellales</taxon>
        <taxon>Chlorellaceae</taxon>
        <taxon>Prototheca</taxon>
    </lineage>
</organism>
<feature type="compositionally biased region" description="Basic and acidic residues" evidence="7">
    <location>
        <begin position="480"/>
        <end position="491"/>
    </location>
</feature>
<dbReference type="Gene3D" id="2.40.50.140">
    <property type="entry name" value="Nucleic acid-binding proteins"/>
    <property type="match status" value="1"/>
</dbReference>
<dbReference type="NCBIfam" id="TIGR00116">
    <property type="entry name" value="tsf"/>
    <property type="match status" value="1"/>
</dbReference>
<evidence type="ECO:0000256" key="1">
    <source>
        <dbReference type="ARBA" id="ARBA00005532"/>
    </source>
</evidence>
<sequence>MPDLAIGNIYQGTVTHITDFGAFLNIGAPVDVLIHAFELFVREDVRPSDVFALGQVVDVRLVKIDYTKKQLTGTLSNRFDVVAERYRLPRQDELKKKRYRAKLVERLARRRAAEPHAANIAEWAGNADDLGEGGNGGQGDGASDMQREETTNDARAAELTSADAGTDGAQGVASAAEQALEDNAMDVSGAHVVPEATEHTSSTLDVGDDPVLAQATEDQPSSMEQVEAPSSAPADDPVSDAAARPPPPSKLVVSAPAAAPRRPRPALAFAFGSKPAAHKRAASRYIKRPAFETAAEDSPPSIDPSGFVISKANVAEIPLGLLCVGKVVSKAAFGVFMDIGGGVTALLHSDEMSPEMLERCAVRETEMQEEARRREAQADALGEGEEEDDGEQPPGPRISPKMLLQRQWWPAFEFGARFTVCVCERTLDPRGYKGVKISLSMRPQEEIKAELAGREGAEPEQAPRATLGLAMSMAGIKGTPAREKANSEQGRRVNKKSMASTIASKPRPRASGLRTLALPPAAAERGGVVIAEDSEPSPTPSAVETTTSQPQLPGTVVSFVHGSKIGVLLELGCGSAATASQAAFRALAADMAMQVAASKAVTVVDAADVPAADVERERRIEAGKEDLLSKPEKIRGKIVEGRLAKYREARALTKQPFIHCPSSTVGKHIAAVAKSLGDKSVGVRRFARFVLGEGVETRDKDLGAEVEAQKRALAVQVSDSKRNAAIKQLRALTGAGIMDCKRALAACGGDAQLATEALRKKGLASAEKKAGRIAAEGCIVGATDPANRCGVIVEVNCETDFVARGDLFRGLASAAAAHLLAHGFGGAASPDEALAAALEAPLAGDDARTLAELVKEHVAATGENIQIRRCAFYELE</sequence>
<dbReference type="FunFam" id="1.10.286.20:FF:000001">
    <property type="entry name" value="Elongation factor Ts"/>
    <property type="match status" value="1"/>
</dbReference>
<evidence type="ECO:0000313" key="10">
    <source>
        <dbReference type="Proteomes" id="UP001255856"/>
    </source>
</evidence>
<protein>
    <recommendedName>
        <fullName evidence="5">Elongation factor Ts, mitochondrial</fullName>
        <shortName evidence="5">EF-Ts</shortName>
        <shortName evidence="5">EF-TsMt</shortName>
    </recommendedName>
</protein>
<evidence type="ECO:0000259" key="8">
    <source>
        <dbReference type="PROSITE" id="PS50126"/>
    </source>
</evidence>
<dbReference type="SUPFAM" id="SSF54713">
    <property type="entry name" value="Elongation factor Ts (EF-Ts), dimerisation domain"/>
    <property type="match status" value="2"/>
</dbReference>
<comment type="caution">
    <text evidence="9">The sequence shown here is derived from an EMBL/GenBank/DDBJ whole genome shotgun (WGS) entry which is preliminary data.</text>
</comment>
<dbReference type="GO" id="GO:0003676">
    <property type="term" value="F:nucleic acid binding"/>
    <property type="evidence" value="ECO:0007669"/>
    <property type="project" value="InterPro"/>
</dbReference>
<feature type="region of interest" description="Disordered" evidence="7">
    <location>
        <begin position="217"/>
        <end position="259"/>
    </location>
</feature>
<dbReference type="PANTHER" id="PTHR11741:SF10">
    <property type="entry name" value="POLYPROTEIN OF EF-TS, CHLOROPLASTIC"/>
    <property type="match status" value="1"/>
</dbReference>
<feature type="compositionally biased region" description="Acidic residues" evidence="7">
    <location>
        <begin position="382"/>
        <end position="391"/>
    </location>
</feature>
<dbReference type="PROSITE" id="PS01126">
    <property type="entry name" value="EF_TS_1"/>
    <property type="match status" value="1"/>
</dbReference>
<dbReference type="InterPro" id="IPR014039">
    <property type="entry name" value="Transl_elong_EFTs/EF1B_dimer"/>
</dbReference>
<keyword evidence="10" id="KW-1185">Reference proteome</keyword>
<comment type="function">
    <text evidence="4 5 6">Associates with the EF-Tu.GDP complex and induces the exchange of GDP to GTP. It remains bound to the aminoacyl-tRNA.EF-Tu.GTP complex up to the GTP hydrolysis stage on the ribosome.</text>
</comment>
<dbReference type="Pfam" id="PF00889">
    <property type="entry name" value="EF_TS"/>
    <property type="match status" value="2"/>
</dbReference>
<dbReference type="EMBL" id="JASFZW010000006">
    <property type="protein sequence ID" value="KAK2077387.1"/>
    <property type="molecule type" value="Genomic_DNA"/>
</dbReference>
<dbReference type="GO" id="GO:0070125">
    <property type="term" value="P:mitochondrial translational elongation"/>
    <property type="evidence" value="ECO:0007669"/>
    <property type="project" value="TreeGrafter"/>
</dbReference>
<evidence type="ECO:0000256" key="7">
    <source>
        <dbReference type="SAM" id="MobiDB-lite"/>
    </source>
</evidence>
<feature type="compositionally biased region" description="Basic and acidic residues" evidence="7">
    <location>
        <begin position="145"/>
        <end position="154"/>
    </location>
</feature>
<feature type="region of interest" description="Disordered" evidence="7">
    <location>
        <begin position="365"/>
        <end position="399"/>
    </location>
</feature>
<dbReference type="InterPro" id="IPR036402">
    <property type="entry name" value="EF-Ts_dimer_sf"/>
</dbReference>
<dbReference type="HAMAP" id="MF_00050">
    <property type="entry name" value="EF_Ts"/>
    <property type="match status" value="2"/>
</dbReference>
<feature type="domain" description="S1 motif" evidence="8">
    <location>
        <begin position="7"/>
        <end position="76"/>
    </location>
</feature>
<feature type="compositionally biased region" description="Low complexity" evidence="7">
    <location>
        <begin position="228"/>
        <end position="243"/>
    </location>
</feature>
<feature type="compositionally biased region" description="Basic and acidic residues" evidence="7">
    <location>
        <begin position="365"/>
        <end position="377"/>
    </location>
</feature>
<dbReference type="Proteomes" id="UP001255856">
    <property type="component" value="Unassembled WGS sequence"/>
</dbReference>
<evidence type="ECO:0000256" key="2">
    <source>
        <dbReference type="ARBA" id="ARBA00022768"/>
    </source>
</evidence>
<dbReference type="InterPro" id="IPR012340">
    <property type="entry name" value="NA-bd_OB-fold"/>
</dbReference>
<evidence type="ECO:0000256" key="3">
    <source>
        <dbReference type="ARBA" id="ARBA00022917"/>
    </source>
</evidence>
<name>A0AAD9MHV0_PROWI</name>
<proteinExistence type="inferred from homology"/>
<evidence type="ECO:0000256" key="6">
    <source>
        <dbReference type="RuleBase" id="RU000642"/>
    </source>
</evidence>
<dbReference type="PANTHER" id="PTHR11741">
    <property type="entry name" value="ELONGATION FACTOR TS"/>
    <property type="match status" value="1"/>
</dbReference>
<reference evidence="9" key="1">
    <citation type="submission" date="2021-01" db="EMBL/GenBank/DDBJ databases">
        <authorList>
            <person name="Eckstrom K.M.E."/>
        </authorList>
    </citation>
    <scope>NUCLEOTIDE SEQUENCE</scope>
    <source>
        <strain evidence="9">UVCC 0001</strain>
    </source>
</reference>
<dbReference type="PROSITE" id="PS01127">
    <property type="entry name" value="EF_TS_2"/>
    <property type="match status" value="1"/>
</dbReference>
<dbReference type="InterPro" id="IPR009060">
    <property type="entry name" value="UBA-like_sf"/>
</dbReference>
<gene>
    <name evidence="5" type="primary">EFTS</name>
    <name evidence="9" type="ORF">QBZ16_004232</name>
</gene>
<accession>A0AAD9MHV0</accession>
<dbReference type="GO" id="GO:0003746">
    <property type="term" value="F:translation elongation factor activity"/>
    <property type="evidence" value="ECO:0007669"/>
    <property type="project" value="UniProtKB-UniRule"/>
</dbReference>
<dbReference type="CDD" id="cd14275">
    <property type="entry name" value="UBA_EF-Ts"/>
    <property type="match status" value="1"/>
</dbReference>
<keyword evidence="2 5" id="KW-0251">Elongation factor</keyword>
<comment type="similarity">
    <text evidence="1 5 6">Belongs to the EF-Ts family.</text>
</comment>
<dbReference type="Pfam" id="PF00575">
    <property type="entry name" value="S1"/>
    <property type="match status" value="1"/>
</dbReference>
<dbReference type="Gene3D" id="1.10.286.20">
    <property type="match status" value="1"/>
</dbReference>
<dbReference type="FunFam" id="1.10.8.10:FF:000001">
    <property type="entry name" value="Elongation factor Ts"/>
    <property type="match status" value="1"/>
</dbReference>
<dbReference type="Gene3D" id="3.30.479.20">
    <property type="entry name" value="Elongation factor Ts, dimerisation domain"/>
    <property type="match status" value="2"/>
</dbReference>
<keyword evidence="5" id="KW-0496">Mitochondrion</keyword>
<dbReference type="SUPFAM" id="SSF50249">
    <property type="entry name" value="Nucleic acid-binding proteins"/>
    <property type="match status" value="2"/>
</dbReference>